<dbReference type="InterPro" id="IPR000917">
    <property type="entry name" value="Sulfatase_N"/>
</dbReference>
<evidence type="ECO:0000256" key="1">
    <source>
        <dbReference type="ARBA" id="ARBA00008779"/>
    </source>
</evidence>
<dbReference type="EMBL" id="JAUFQS010000047">
    <property type="protein sequence ID" value="MDN3690415.1"/>
    <property type="molecule type" value="Genomic_DNA"/>
</dbReference>
<dbReference type="SUPFAM" id="SSF53649">
    <property type="entry name" value="Alkaline phosphatase-like"/>
    <property type="match status" value="1"/>
</dbReference>
<dbReference type="CDD" id="cd16027">
    <property type="entry name" value="SGSH"/>
    <property type="match status" value="1"/>
</dbReference>
<dbReference type="Proteomes" id="UP001236663">
    <property type="component" value="Unassembled WGS sequence"/>
</dbReference>
<evidence type="ECO:0000313" key="5">
    <source>
        <dbReference type="Proteomes" id="UP001236663"/>
    </source>
</evidence>
<dbReference type="Pfam" id="PF00884">
    <property type="entry name" value="Sulfatase"/>
    <property type="match status" value="1"/>
</dbReference>
<dbReference type="PANTHER" id="PTHR42693:SF53">
    <property type="entry name" value="ENDO-4-O-SULFATASE"/>
    <property type="match status" value="1"/>
</dbReference>
<protein>
    <submittedName>
        <fullName evidence="4">Sulfatase</fullName>
    </submittedName>
</protein>
<organism evidence="4 5">
    <name type="scientific">Cyclobacterium jeungdonense</name>
    <dbReference type="NCBI Taxonomy" id="708087"/>
    <lineage>
        <taxon>Bacteria</taxon>
        <taxon>Pseudomonadati</taxon>
        <taxon>Bacteroidota</taxon>
        <taxon>Cytophagia</taxon>
        <taxon>Cytophagales</taxon>
        <taxon>Cyclobacteriaceae</taxon>
        <taxon>Cyclobacterium</taxon>
    </lineage>
</organism>
<gene>
    <name evidence="4" type="ORF">QWZ15_21525</name>
</gene>
<name>A0ABT8CC74_9BACT</name>
<keyword evidence="2" id="KW-0378">Hydrolase</keyword>
<reference evidence="5" key="1">
    <citation type="journal article" date="2019" name="Int. J. Syst. Evol. Microbiol.">
        <title>The Global Catalogue of Microorganisms (GCM) 10K type strain sequencing project: providing services to taxonomists for standard genome sequencing and annotation.</title>
        <authorList>
            <consortium name="The Broad Institute Genomics Platform"/>
            <consortium name="The Broad Institute Genome Sequencing Center for Infectious Disease"/>
            <person name="Wu L."/>
            <person name="Ma J."/>
        </authorList>
    </citation>
    <scope>NUCLEOTIDE SEQUENCE [LARGE SCALE GENOMIC DNA]</scope>
    <source>
        <strain evidence="5">CECT 7706</strain>
    </source>
</reference>
<evidence type="ECO:0000313" key="4">
    <source>
        <dbReference type="EMBL" id="MDN3690415.1"/>
    </source>
</evidence>
<dbReference type="RefSeq" id="WP_163383705.1">
    <property type="nucleotide sequence ID" value="NZ_JAUFQS010000047.1"/>
</dbReference>
<accession>A0ABT8CC74</accession>
<dbReference type="PANTHER" id="PTHR42693">
    <property type="entry name" value="ARYLSULFATASE FAMILY MEMBER"/>
    <property type="match status" value="1"/>
</dbReference>
<evidence type="ECO:0000256" key="2">
    <source>
        <dbReference type="ARBA" id="ARBA00022801"/>
    </source>
</evidence>
<dbReference type="Gene3D" id="3.40.720.10">
    <property type="entry name" value="Alkaline Phosphatase, subunit A"/>
    <property type="match status" value="1"/>
</dbReference>
<proteinExistence type="inferred from homology"/>
<evidence type="ECO:0000259" key="3">
    <source>
        <dbReference type="Pfam" id="PF00884"/>
    </source>
</evidence>
<sequence>MLIKTLTIPSFRLILIALLCFSLPCLTVFGNKAPEKERSISAAKPNIVFLISEDNSKHFMELFDPNGVSTPAIEEMASNGLTYGHAFSNSPVCSVARSTLITGTLATRTGIHLHRKIKSAPMPDGLEMFPAYLRKAGYYTTNNAKKDYNAQEGEGVWDESSYQASWHNNPQSEKPFFHQETFTESHESRLHFDKERMNSYHPTDDPAQVKLFPQFPETPLFRYTTAYHRDKIREIDDWVAQKIKELEEAMVLEDTFIFYFGDHGGVLPGSKGYLYETGINVPLVVRIPENWKHLVPYQKGDSPEAFVSFIDFAPTVLRLADLEIPEPMDGQPFLGKGLEREALESRDEAYGHADRFDEKYEMVRSFRKGKWKYIRSYQPWYPDGLQNNYRYKMLAFAEWRSLYDQGKLDTIEAAFFEAKPVEMLYDLEEDPFETKNLADDPARTSVLNGMREGLNQWLAANNDLGFLPENLLVNEALDNPVAYGKAFHPELVKLIHISNWATQPWREVRANIFSTLQSGSYLERYWAYMAAASFGKSIASEYGEFPDWREEKQPMVQLRAIELMGILEIDNPFPALFSWIQGTRDPVAALIGLNTLVYFLDHSRFEPQTDPGDLVVRVSNPEVERRLAYLKGTW</sequence>
<dbReference type="InterPro" id="IPR017850">
    <property type="entry name" value="Alkaline_phosphatase_core_sf"/>
</dbReference>
<comment type="caution">
    <text evidence="4">The sequence shown here is derived from an EMBL/GenBank/DDBJ whole genome shotgun (WGS) entry which is preliminary data.</text>
</comment>
<keyword evidence="5" id="KW-1185">Reference proteome</keyword>
<comment type="similarity">
    <text evidence="1">Belongs to the sulfatase family.</text>
</comment>
<feature type="domain" description="Sulfatase N-terminal" evidence="3">
    <location>
        <begin position="45"/>
        <end position="321"/>
    </location>
</feature>
<dbReference type="InterPro" id="IPR050738">
    <property type="entry name" value="Sulfatase"/>
</dbReference>